<dbReference type="Proteomes" id="UP000244005">
    <property type="component" value="Unassembled WGS sequence"/>
</dbReference>
<dbReference type="AlphaFoldDB" id="A0A2R6W2A3"/>
<dbReference type="GO" id="GO:0003677">
    <property type="term" value="F:DNA binding"/>
    <property type="evidence" value="ECO:0007669"/>
    <property type="project" value="UniProtKB-KW"/>
</dbReference>
<comment type="subcellular location">
    <subcellularLocation>
        <location evidence="1">Nucleus</location>
    </subcellularLocation>
</comment>
<dbReference type="OMA" id="IKFRGEM"/>
<dbReference type="Gene3D" id="1.10.10.60">
    <property type="entry name" value="Homeodomain-like"/>
    <property type="match status" value="2"/>
</dbReference>
<dbReference type="CDD" id="cd12203">
    <property type="entry name" value="GT1"/>
    <property type="match status" value="2"/>
</dbReference>
<keyword evidence="9" id="KW-1185">Reference proteome</keyword>
<dbReference type="GO" id="GO:0005634">
    <property type="term" value="C:nucleus"/>
    <property type="evidence" value="ECO:0007669"/>
    <property type="project" value="UniProtKB-SubCell"/>
</dbReference>
<dbReference type="OrthoDB" id="17458at2759"/>
<evidence type="ECO:0000259" key="7">
    <source>
        <dbReference type="PROSITE" id="PS50090"/>
    </source>
</evidence>
<accession>A0A2R6W2A3</accession>
<evidence type="ECO:0000256" key="2">
    <source>
        <dbReference type="ARBA" id="ARBA00023015"/>
    </source>
</evidence>
<feature type="region of interest" description="Disordered" evidence="6">
    <location>
        <begin position="130"/>
        <end position="169"/>
    </location>
</feature>
<evidence type="ECO:0000256" key="6">
    <source>
        <dbReference type="SAM" id="MobiDB-lite"/>
    </source>
</evidence>
<dbReference type="PANTHER" id="PTHR21654:SF84">
    <property type="entry name" value="SI:DKEY-66I24.7"/>
    <property type="match status" value="1"/>
</dbReference>
<dbReference type="PROSITE" id="PS50090">
    <property type="entry name" value="MYB_LIKE"/>
    <property type="match status" value="1"/>
</dbReference>
<keyword evidence="5" id="KW-0539">Nucleus</keyword>
<dbReference type="InterPro" id="IPR044822">
    <property type="entry name" value="Myb_DNA-bind_4"/>
</dbReference>
<evidence type="ECO:0000313" key="9">
    <source>
        <dbReference type="Proteomes" id="UP000244005"/>
    </source>
</evidence>
<protein>
    <recommendedName>
        <fullName evidence="7">Myb-like domain-containing protein</fullName>
    </recommendedName>
</protein>
<name>A0A2R6W2A3_MARPO</name>
<evidence type="ECO:0000256" key="4">
    <source>
        <dbReference type="ARBA" id="ARBA00023163"/>
    </source>
</evidence>
<dbReference type="GO" id="GO:0010468">
    <property type="term" value="P:regulation of gene expression"/>
    <property type="evidence" value="ECO:0007669"/>
    <property type="project" value="UniProtKB-ARBA"/>
</dbReference>
<evidence type="ECO:0000256" key="1">
    <source>
        <dbReference type="ARBA" id="ARBA00004123"/>
    </source>
</evidence>
<evidence type="ECO:0000256" key="3">
    <source>
        <dbReference type="ARBA" id="ARBA00023125"/>
    </source>
</evidence>
<dbReference type="Pfam" id="PF13837">
    <property type="entry name" value="Myb_DNA-bind_4"/>
    <property type="match status" value="2"/>
</dbReference>
<organism evidence="8 9">
    <name type="scientific">Marchantia polymorpha</name>
    <name type="common">Common liverwort</name>
    <name type="synonym">Marchantia aquatica</name>
    <dbReference type="NCBI Taxonomy" id="3197"/>
    <lineage>
        <taxon>Eukaryota</taxon>
        <taxon>Viridiplantae</taxon>
        <taxon>Streptophyta</taxon>
        <taxon>Embryophyta</taxon>
        <taxon>Marchantiophyta</taxon>
        <taxon>Marchantiopsida</taxon>
        <taxon>Marchantiidae</taxon>
        <taxon>Marchantiales</taxon>
        <taxon>Marchantiaceae</taxon>
        <taxon>Marchantia</taxon>
    </lineage>
</organism>
<dbReference type="EMBL" id="KZ772847">
    <property type="protein sequence ID" value="PTQ27978.1"/>
    <property type="molecule type" value="Genomic_DNA"/>
</dbReference>
<proteinExistence type="predicted"/>
<feature type="domain" description="Myb-like" evidence="7">
    <location>
        <begin position="214"/>
        <end position="278"/>
    </location>
</feature>
<dbReference type="InterPro" id="IPR001005">
    <property type="entry name" value="SANT/Myb"/>
</dbReference>
<feature type="compositionally biased region" description="Basic and acidic residues" evidence="6">
    <location>
        <begin position="158"/>
        <end position="169"/>
    </location>
</feature>
<gene>
    <name evidence="8" type="ORF">MARPO_0178s0023</name>
</gene>
<evidence type="ECO:0000256" key="5">
    <source>
        <dbReference type="ARBA" id="ARBA00023242"/>
    </source>
</evidence>
<keyword evidence="2" id="KW-0805">Transcription regulation</keyword>
<sequence length="311" mass="35407">MKLIRLRTDLESRFAKSGRKTELRDEIAEALQRERITRDAQQCRDKWEKLTAGYKEVRDGVKDREDNPFYDELLPLLLGKSLKREQERDKDTFGSGKEDVGRDYSEELSRELVVDGFTREIDKDGLCRDGARGRKTFKDNDDDGDEAEARTLSRKKKGSEEKEGKWRAEKRAQRGIINNAMIVLAQKLVGDRVSAVVSGVAEPLVVESLEGPQGPKRRSKNWKRVEVLQLIKLRGEMDSQIVKSTRRAALWEELAELLAAQGIKKNGKQCQEKWDKLMAEYNDVADGKRDQGESPYVTELTAIIGRPAEAA</sequence>
<keyword evidence="4" id="KW-0804">Transcription</keyword>
<reference evidence="9" key="1">
    <citation type="journal article" date="2017" name="Cell">
        <title>Insights into land plant evolution garnered from the Marchantia polymorpha genome.</title>
        <authorList>
            <person name="Bowman J.L."/>
            <person name="Kohchi T."/>
            <person name="Yamato K.T."/>
            <person name="Jenkins J."/>
            <person name="Shu S."/>
            <person name="Ishizaki K."/>
            <person name="Yamaoka S."/>
            <person name="Nishihama R."/>
            <person name="Nakamura Y."/>
            <person name="Berger F."/>
            <person name="Adam C."/>
            <person name="Aki S.S."/>
            <person name="Althoff F."/>
            <person name="Araki T."/>
            <person name="Arteaga-Vazquez M.A."/>
            <person name="Balasubrmanian S."/>
            <person name="Barry K."/>
            <person name="Bauer D."/>
            <person name="Boehm C.R."/>
            <person name="Briginshaw L."/>
            <person name="Caballero-Perez J."/>
            <person name="Catarino B."/>
            <person name="Chen F."/>
            <person name="Chiyoda S."/>
            <person name="Chovatia M."/>
            <person name="Davies K.M."/>
            <person name="Delmans M."/>
            <person name="Demura T."/>
            <person name="Dierschke T."/>
            <person name="Dolan L."/>
            <person name="Dorantes-Acosta A.E."/>
            <person name="Eklund D.M."/>
            <person name="Florent S.N."/>
            <person name="Flores-Sandoval E."/>
            <person name="Fujiyama A."/>
            <person name="Fukuzawa H."/>
            <person name="Galik B."/>
            <person name="Grimanelli D."/>
            <person name="Grimwood J."/>
            <person name="Grossniklaus U."/>
            <person name="Hamada T."/>
            <person name="Haseloff J."/>
            <person name="Hetherington A.J."/>
            <person name="Higo A."/>
            <person name="Hirakawa Y."/>
            <person name="Hundley H.N."/>
            <person name="Ikeda Y."/>
            <person name="Inoue K."/>
            <person name="Inoue S.I."/>
            <person name="Ishida S."/>
            <person name="Jia Q."/>
            <person name="Kakita M."/>
            <person name="Kanazawa T."/>
            <person name="Kawai Y."/>
            <person name="Kawashima T."/>
            <person name="Kennedy M."/>
            <person name="Kinose K."/>
            <person name="Kinoshita T."/>
            <person name="Kohara Y."/>
            <person name="Koide E."/>
            <person name="Komatsu K."/>
            <person name="Kopischke S."/>
            <person name="Kubo M."/>
            <person name="Kyozuka J."/>
            <person name="Lagercrantz U."/>
            <person name="Lin S.S."/>
            <person name="Lindquist E."/>
            <person name="Lipzen A.M."/>
            <person name="Lu C.W."/>
            <person name="De Luna E."/>
            <person name="Martienssen R.A."/>
            <person name="Minamino N."/>
            <person name="Mizutani M."/>
            <person name="Mizutani M."/>
            <person name="Mochizuki N."/>
            <person name="Monte I."/>
            <person name="Mosher R."/>
            <person name="Nagasaki H."/>
            <person name="Nakagami H."/>
            <person name="Naramoto S."/>
            <person name="Nishitani K."/>
            <person name="Ohtani M."/>
            <person name="Okamoto T."/>
            <person name="Okumura M."/>
            <person name="Phillips J."/>
            <person name="Pollak B."/>
            <person name="Reinders A."/>
            <person name="Rovekamp M."/>
            <person name="Sano R."/>
            <person name="Sawa S."/>
            <person name="Schmid M.W."/>
            <person name="Shirakawa M."/>
            <person name="Solano R."/>
            <person name="Spunde A."/>
            <person name="Suetsugu N."/>
            <person name="Sugano S."/>
            <person name="Sugiyama A."/>
            <person name="Sun R."/>
            <person name="Suzuki Y."/>
            <person name="Takenaka M."/>
            <person name="Takezawa D."/>
            <person name="Tomogane H."/>
            <person name="Tsuzuki M."/>
            <person name="Ueda T."/>
            <person name="Umeda M."/>
            <person name="Ward J.M."/>
            <person name="Watanabe Y."/>
            <person name="Yazaki K."/>
            <person name="Yokoyama R."/>
            <person name="Yoshitake Y."/>
            <person name="Yotsui I."/>
            <person name="Zachgo S."/>
            <person name="Schmutz J."/>
        </authorList>
    </citation>
    <scope>NUCLEOTIDE SEQUENCE [LARGE SCALE GENOMIC DNA]</scope>
    <source>
        <strain evidence="9">Tak-1</strain>
    </source>
</reference>
<dbReference type="Gramene" id="Mp3g24320.1">
    <property type="protein sequence ID" value="Mp3g24320.1.cds"/>
    <property type="gene ID" value="Mp3g24320"/>
</dbReference>
<feature type="compositionally biased region" description="Basic and acidic residues" evidence="6">
    <location>
        <begin position="130"/>
        <end position="139"/>
    </location>
</feature>
<evidence type="ECO:0000313" key="8">
    <source>
        <dbReference type="EMBL" id="PTQ27978.1"/>
    </source>
</evidence>
<keyword evidence="3" id="KW-0238">DNA-binding</keyword>
<dbReference type="PANTHER" id="PTHR21654">
    <property type="entry name" value="FI21293P1"/>
    <property type="match status" value="1"/>
</dbReference>